<name>A0A510VLT2_9LACO</name>
<comment type="cofactor">
    <cofactor evidence="1 7">
        <name>Mg(2+)</name>
        <dbReference type="ChEBI" id="CHEBI:18420"/>
    </cofactor>
</comment>
<evidence type="ECO:0000259" key="9">
    <source>
        <dbReference type="Pfam" id="PF07685"/>
    </source>
</evidence>
<proteinExistence type="inferred from homology"/>
<dbReference type="InterPro" id="IPR027417">
    <property type="entry name" value="P-loop_NTPase"/>
</dbReference>
<dbReference type="CDD" id="cd03130">
    <property type="entry name" value="GATase1_CobB"/>
    <property type="match status" value="1"/>
</dbReference>
<comment type="miscellaneous">
    <text evidence="7">The a and c carboxylates of cobyrinate are activated for nucleophilic attack via formation of a phosphorylated intermediate by ATP. CbiA catalyzes first the amidation of the c-carboxylate, and then that of the a-carboxylate.</text>
</comment>
<feature type="active site" description="Nucleophile" evidence="7">
    <location>
        <position position="326"/>
    </location>
</feature>
<dbReference type="PANTHER" id="PTHR43873:SF1">
    <property type="entry name" value="COBYRINATE A,C-DIAMIDE SYNTHASE"/>
    <property type="match status" value="1"/>
</dbReference>
<dbReference type="GO" id="GO:0005524">
    <property type="term" value="F:ATP binding"/>
    <property type="evidence" value="ECO:0007669"/>
    <property type="project" value="UniProtKB-UniRule"/>
</dbReference>
<dbReference type="InterPro" id="IPR004484">
    <property type="entry name" value="CbiA/CobB_synth"/>
</dbReference>
<dbReference type="PROSITE" id="PS51274">
    <property type="entry name" value="GATASE_COBBQ"/>
    <property type="match status" value="1"/>
</dbReference>
<comment type="catalytic activity">
    <reaction evidence="7">
        <text>cob(II)yrinate + 2 L-glutamine + 2 ATP + 2 H2O = cob(II)yrinate a,c diamide + 2 L-glutamate + 2 ADP + 2 phosphate + 2 H(+)</text>
        <dbReference type="Rhea" id="RHEA:26289"/>
        <dbReference type="ChEBI" id="CHEBI:15377"/>
        <dbReference type="ChEBI" id="CHEBI:15378"/>
        <dbReference type="ChEBI" id="CHEBI:29985"/>
        <dbReference type="ChEBI" id="CHEBI:30616"/>
        <dbReference type="ChEBI" id="CHEBI:43474"/>
        <dbReference type="ChEBI" id="CHEBI:58359"/>
        <dbReference type="ChEBI" id="CHEBI:58537"/>
        <dbReference type="ChEBI" id="CHEBI:58894"/>
        <dbReference type="ChEBI" id="CHEBI:456216"/>
        <dbReference type="EC" id="6.3.5.11"/>
    </reaction>
</comment>
<dbReference type="AlphaFoldDB" id="A0A510VLT2"/>
<evidence type="ECO:0000256" key="1">
    <source>
        <dbReference type="ARBA" id="ARBA00001946"/>
    </source>
</evidence>
<organism evidence="10 11">
    <name type="scientific">Furfurilactobacillus siliginis</name>
    <dbReference type="NCBI Taxonomy" id="348151"/>
    <lineage>
        <taxon>Bacteria</taxon>
        <taxon>Bacillati</taxon>
        <taxon>Bacillota</taxon>
        <taxon>Bacilli</taxon>
        <taxon>Lactobacillales</taxon>
        <taxon>Lactobacillaceae</taxon>
        <taxon>Furfurilactobacillus</taxon>
    </lineage>
</organism>
<evidence type="ECO:0000256" key="7">
    <source>
        <dbReference type="HAMAP-Rule" id="MF_00027"/>
    </source>
</evidence>
<dbReference type="Pfam" id="PF07685">
    <property type="entry name" value="GATase_3"/>
    <property type="match status" value="1"/>
</dbReference>
<evidence type="ECO:0000259" key="8">
    <source>
        <dbReference type="Pfam" id="PF01656"/>
    </source>
</evidence>
<keyword evidence="5 7" id="KW-0460">Magnesium</keyword>
<sequence length="456" mass="50753">MRAILLAGANSGSGKTTVTLGLLKVLSEKMAVQPYKIGPDYVDTKFHSRITGRPSRNIDNFLIPDEDILKYLFLKNTEDVDIGVVEGVMGLYDGLGSDKDAFSTSAIAKLLHLPVILVVDGHGMSTSVAAIVKGYVAFDPEVNICGVIINNIMGKTHFDLIKKAVERYTDIPVIGYLPRDKEMSLPSRQLGLVPDKEIDKVDEKIDLVAQHISETVDVDRILELTNSYDEQATDPLQLYQSSLRIGIARDEAFNFYYADNLELMKKAGLKIVFFSPIHDQQLPEVDALYFGGGYPEEFARELSENVSMRTAIKEFSASGAPIYAECGGLMYLGDALMIRDDRFEMVGVLSGHSEMTPRLKKFGYCYVDVTNDCLLGTQGTQLVGHEFHHSVFTVESSDLKPVLEMKKVRDGEVVDTWTGGYQVGNTFASYLHIHFYQNKVFFNNLIQRLELAVNDS</sequence>
<dbReference type="UniPathway" id="UPA00148">
    <property type="reaction ID" value="UER00231"/>
</dbReference>
<dbReference type="InterPro" id="IPR011698">
    <property type="entry name" value="GATase_3"/>
</dbReference>
<reference evidence="10 11" key="1">
    <citation type="submission" date="2019-07" db="EMBL/GenBank/DDBJ databases">
        <title>Whole genome shotgun sequence of Lactobacillus siliginis NBRC 101315.</title>
        <authorList>
            <person name="Hosoyama A."/>
            <person name="Uohara A."/>
            <person name="Ohji S."/>
            <person name="Ichikawa N."/>
        </authorList>
    </citation>
    <scope>NUCLEOTIDE SEQUENCE [LARGE SCALE GENOMIC DNA]</scope>
    <source>
        <strain evidence="10 11">NBRC 101315</strain>
    </source>
</reference>
<dbReference type="InterPro" id="IPR029062">
    <property type="entry name" value="Class_I_gatase-like"/>
</dbReference>
<dbReference type="Gene3D" id="3.40.50.880">
    <property type="match status" value="1"/>
</dbReference>
<comment type="domain">
    <text evidence="7">Comprises of two domains. The C-terminal domain contains the binding site for glutamine and catalyzes the hydrolysis of this substrate to glutamate and ammonia. The N-terminal domain is anticipated to bind ATP and cobyrinate and catalyzes the ultimate synthesis of the diamide product. The ammonia produced via the glutaminase domain is probably translocated to the adjacent domain via a molecular tunnel, where it reacts with an activated intermediate.</text>
</comment>
<evidence type="ECO:0000256" key="6">
    <source>
        <dbReference type="ARBA" id="ARBA00022962"/>
    </source>
</evidence>
<gene>
    <name evidence="7 10" type="primary">cbiA</name>
    <name evidence="10" type="ORF">LSI01_02050</name>
</gene>
<comment type="pathway">
    <text evidence="7">Cofactor biosynthesis; adenosylcobalamin biosynthesis; cob(II)yrinate a,c-diamide from sirohydrochlorin (anaerobic route): step 10/10.</text>
</comment>
<dbReference type="SUPFAM" id="SSF52317">
    <property type="entry name" value="Class I glutamine amidotransferase-like"/>
    <property type="match status" value="1"/>
</dbReference>
<feature type="domain" description="CobB/CobQ-like glutamine amidotransferase" evidence="9">
    <location>
        <begin position="244"/>
        <end position="438"/>
    </location>
</feature>
<comment type="function">
    <text evidence="7">Catalyzes the ATP-dependent amidation of the two carboxylate groups at positions a and c of cobyrinate, using either L-glutamine or ammonia as the nitrogen source.</text>
</comment>
<feature type="domain" description="CobQ/CobB/MinD/ParA nucleotide binding" evidence="8">
    <location>
        <begin position="4"/>
        <end position="189"/>
    </location>
</feature>
<dbReference type="HAMAP" id="MF_00027">
    <property type="entry name" value="CobB_CbiA"/>
    <property type="match status" value="1"/>
</dbReference>
<protein>
    <recommendedName>
        <fullName evidence="7">Cobyrinate a,c-diamide synthase</fullName>
        <ecNumber evidence="7">6.3.5.11</ecNumber>
    </recommendedName>
    <alternativeName>
        <fullName evidence="7">Cobyrinic acid a,c-diamide synthetase</fullName>
    </alternativeName>
</protein>
<dbReference type="Pfam" id="PF01656">
    <property type="entry name" value="CbiA"/>
    <property type="match status" value="1"/>
</dbReference>
<dbReference type="EMBL" id="BJUD01000002">
    <property type="protein sequence ID" value="GEK27894.1"/>
    <property type="molecule type" value="Genomic_DNA"/>
</dbReference>
<evidence type="ECO:0000313" key="11">
    <source>
        <dbReference type="Proteomes" id="UP000321429"/>
    </source>
</evidence>
<dbReference type="CDD" id="cd05388">
    <property type="entry name" value="CobB_N"/>
    <property type="match status" value="1"/>
</dbReference>
<dbReference type="GO" id="GO:0009236">
    <property type="term" value="P:cobalamin biosynthetic process"/>
    <property type="evidence" value="ECO:0007669"/>
    <property type="project" value="UniProtKB-UniRule"/>
</dbReference>
<evidence type="ECO:0000256" key="5">
    <source>
        <dbReference type="ARBA" id="ARBA00022842"/>
    </source>
</evidence>
<evidence type="ECO:0000313" key="10">
    <source>
        <dbReference type="EMBL" id="GEK27894.1"/>
    </source>
</evidence>
<evidence type="ECO:0000256" key="4">
    <source>
        <dbReference type="ARBA" id="ARBA00022840"/>
    </source>
</evidence>
<comment type="similarity">
    <text evidence="7">Belongs to the CobB/CbiA family.</text>
</comment>
<keyword evidence="2 7" id="KW-0436">Ligase</keyword>
<keyword evidence="7" id="KW-0169">Cobalamin biosynthesis</keyword>
<keyword evidence="3 7" id="KW-0547">Nucleotide-binding</keyword>
<dbReference type="PANTHER" id="PTHR43873">
    <property type="entry name" value="COBYRINATE A,C-DIAMIDE SYNTHASE"/>
    <property type="match status" value="1"/>
</dbReference>
<dbReference type="SUPFAM" id="SSF52540">
    <property type="entry name" value="P-loop containing nucleoside triphosphate hydrolases"/>
    <property type="match status" value="1"/>
</dbReference>
<dbReference type="Gene3D" id="3.40.50.300">
    <property type="entry name" value="P-loop containing nucleotide triphosphate hydrolases"/>
    <property type="match status" value="1"/>
</dbReference>
<accession>A0A510VLT2</accession>
<feature type="site" description="Increases nucleophilicity of active site Cys" evidence="7">
    <location>
        <position position="432"/>
    </location>
</feature>
<dbReference type="NCBIfam" id="TIGR00379">
    <property type="entry name" value="cobB"/>
    <property type="match status" value="1"/>
</dbReference>
<dbReference type="EC" id="6.3.5.11" evidence="7"/>
<dbReference type="InterPro" id="IPR002586">
    <property type="entry name" value="CobQ/CobB/MinD/ParA_Nub-bd_dom"/>
</dbReference>
<dbReference type="RefSeq" id="WP_146993587.1">
    <property type="nucleotide sequence ID" value="NZ_BJUD01000002.1"/>
</dbReference>
<dbReference type="Proteomes" id="UP000321429">
    <property type="component" value="Unassembled WGS sequence"/>
</dbReference>
<keyword evidence="6 7" id="KW-0315">Glutamine amidotransferase</keyword>
<keyword evidence="4 7" id="KW-0067">ATP-binding</keyword>
<dbReference type="GO" id="GO:0042242">
    <property type="term" value="F:cobyrinic acid a,c-diamide synthase activity"/>
    <property type="evidence" value="ECO:0007669"/>
    <property type="project" value="UniProtKB-UniRule"/>
</dbReference>
<evidence type="ECO:0000256" key="2">
    <source>
        <dbReference type="ARBA" id="ARBA00022598"/>
    </source>
</evidence>
<comment type="caution">
    <text evidence="10">The sequence shown here is derived from an EMBL/GenBank/DDBJ whole genome shotgun (WGS) entry which is preliminary data.</text>
</comment>
<dbReference type="NCBIfam" id="NF002204">
    <property type="entry name" value="PRK01077.1"/>
    <property type="match status" value="1"/>
</dbReference>
<evidence type="ECO:0000256" key="3">
    <source>
        <dbReference type="ARBA" id="ARBA00022741"/>
    </source>
</evidence>